<evidence type="ECO:0000259" key="1">
    <source>
        <dbReference type="Pfam" id="PF01636"/>
    </source>
</evidence>
<dbReference type="RefSeq" id="WP_224122752.1">
    <property type="nucleotide sequence ID" value="NZ_JAIQZJ010000004.1"/>
</dbReference>
<dbReference type="Gene3D" id="3.90.1200.10">
    <property type="match status" value="1"/>
</dbReference>
<evidence type="ECO:0000313" key="2">
    <source>
        <dbReference type="EMBL" id="MBZ5738380.1"/>
    </source>
</evidence>
<dbReference type="EMBL" id="JAIQZJ010000004">
    <property type="protein sequence ID" value="MBZ5738380.1"/>
    <property type="molecule type" value="Genomic_DNA"/>
</dbReference>
<name>A0ABS7UC09_9ACTN</name>
<dbReference type="InterPro" id="IPR051678">
    <property type="entry name" value="AGP_Transferase"/>
</dbReference>
<dbReference type="InterPro" id="IPR011009">
    <property type="entry name" value="Kinase-like_dom_sf"/>
</dbReference>
<dbReference type="PANTHER" id="PTHR21310">
    <property type="entry name" value="AMINOGLYCOSIDE PHOSPHOTRANSFERASE-RELATED-RELATED"/>
    <property type="match status" value="1"/>
</dbReference>
<dbReference type="Proteomes" id="UP000780875">
    <property type="component" value="Unassembled WGS sequence"/>
</dbReference>
<proteinExistence type="predicted"/>
<comment type="caution">
    <text evidence="2">The sequence shown here is derived from an EMBL/GenBank/DDBJ whole genome shotgun (WGS) entry which is preliminary data.</text>
</comment>
<organism evidence="2 3">
    <name type="scientific">Nocardioides mangrovi</name>
    <dbReference type="NCBI Taxonomy" id="2874580"/>
    <lineage>
        <taxon>Bacteria</taxon>
        <taxon>Bacillati</taxon>
        <taxon>Actinomycetota</taxon>
        <taxon>Actinomycetes</taxon>
        <taxon>Propionibacteriales</taxon>
        <taxon>Nocardioidaceae</taxon>
        <taxon>Nocardioides</taxon>
    </lineage>
</organism>
<gene>
    <name evidence="2" type="ORF">K8U61_09420</name>
</gene>
<dbReference type="InterPro" id="IPR002575">
    <property type="entry name" value="Aminoglycoside_PTrfase"/>
</dbReference>
<accession>A0ABS7UC09</accession>
<feature type="domain" description="Aminoglycoside phosphotransferase" evidence="1">
    <location>
        <begin position="30"/>
        <end position="249"/>
    </location>
</feature>
<sequence>MPVQELSDVDVVDRATEVARRTWPGAVVSEVRRLEGGVSSLTYAARVSADELDQQVVLKLAPPGLEPVRNRDVLRQARVLDALAPVPGFPVPRVLLRDAGAPPEVPPMFAMELRPGQAYEPLLDVADLPPSAAEVATREHELTRALALLQSRTPASLGVGDEPVSTAGEELARWQRLFATVDADIAPGHESLGERLAARVPADIEPRLVHGDYRAANMLFVGPRLEAVIDWEIWSVGDPRPDLAWVLLHTAPSHVFHPDRSAADLEAGRLMPTAADLLATYVAARRELGASVAELADATTDLDWFLGVAHYKVASTIAVIWKRERKRPEPDPKVAHAAAHLDEVLAAGHAALG</sequence>
<dbReference type="CDD" id="cd05154">
    <property type="entry name" value="ACAD10_11_N-like"/>
    <property type="match status" value="1"/>
</dbReference>
<evidence type="ECO:0000313" key="3">
    <source>
        <dbReference type="Proteomes" id="UP000780875"/>
    </source>
</evidence>
<dbReference type="SUPFAM" id="SSF56112">
    <property type="entry name" value="Protein kinase-like (PK-like)"/>
    <property type="match status" value="1"/>
</dbReference>
<dbReference type="PANTHER" id="PTHR21310:SF40">
    <property type="entry name" value="AMINOGLYCOSIDE PHOSPHOTRANSFERASE DOMAIN-CONTAINING PROTEIN-RELATED"/>
    <property type="match status" value="1"/>
</dbReference>
<keyword evidence="3" id="KW-1185">Reference proteome</keyword>
<protein>
    <submittedName>
        <fullName evidence="2">Phosphotransferase family protein</fullName>
    </submittedName>
</protein>
<reference evidence="2 3" key="1">
    <citation type="submission" date="2021-09" db="EMBL/GenBank/DDBJ databases">
        <title>Whole genome sequence of Nocardioides sp. GBK3QG-3.</title>
        <authorList>
            <person name="Tuo L."/>
        </authorList>
    </citation>
    <scope>NUCLEOTIDE SEQUENCE [LARGE SCALE GENOMIC DNA]</scope>
    <source>
        <strain evidence="2 3">GBK3QG-3</strain>
    </source>
</reference>
<dbReference type="Gene3D" id="3.30.200.20">
    <property type="entry name" value="Phosphorylase Kinase, domain 1"/>
    <property type="match status" value="1"/>
</dbReference>
<dbReference type="InterPro" id="IPR041726">
    <property type="entry name" value="ACAD10_11_N"/>
</dbReference>
<dbReference type="Pfam" id="PF01636">
    <property type="entry name" value="APH"/>
    <property type="match status" value="1"/>
</dbReference>